<evidence type="ECO:0000256" key="1">
    <source>
        <dbReference type="ARBA" id="ARBA00022729"/>
    </source>
</evidence>
<name>A0A1H2IHB3_9BACT</name>
<dbReference type="CDD" id="cd16325">
    <property type="entry name" value="LolA"/>
    <property type="match status" value="1"/>
</dbReference>
<dbReference type="Proteomes" id="UP000199608">
    <property type="component" value="Unassembled WGS sequence"/>
</dbReference>
<dbReference type="AlphaFoldDB" id="A0A1H2IHB3"/>
<feature type="chain" id="PRO_5011793671" evidence="2">
    <location>
        <begin position="22"/>
        <end position="209"/>
    </location>
</feature>
<evidence type="ECO:0000313" key="4">
    <source>
        <dbReference type="Proteomes" id="UP000199608"/>
    </source>
</evidence>
<dbReference type="InterPro" id="IPR029046">
    <property type="entry name" value="LolA/LolB/LppX"/>
</dbReference>
<gene>
    <name evidence="3" type="ORF">SAMN04487931_108190</name>
</gene>
<feature type="signal peptide" evidence="2">
    <location>
        <begin position="1"/>
        <end position="21"/>
    </location>
</feature>
<sequence length="209" mass="24359">MKFNIIILLIIFLIPTSQLFAADAQIDNFLSEVEQNMSQVNTVHAMFVQKKEMAMFDIPIIIKGEFYIQNPDKFAWIVTDPIEYTLILSKYKVKKWDKSNGTQEMSLKDNPMFKAMIEQITFWFSGSYSSCKNDYDIKVIQKNPGILDFAPKKHNPASEMLTNITLTFQNDKRYISNIKLLEKNDDITELFFNDVILNSKIDKSVWETN</sequence>
<dbReference type="InterPro" id="IPR004564">
    <property type="entry name" value="OM_lipoprot_carrier_LolA-like"/>
</dbReference>
<accession>A0A1H2IHB3</accession>
<evidence type="ECO:0000256" key="2">
    <source>
        <dbReference type="SAM" id="SignalP"/>
    </source>
</evidence>
<keyword evidence="1 2" id="KW-0732">Signal</keyword>
<reference evidence="4" key="1">
    <citation type="submission" date="2016-10" db="EMBL/GenBank/DDBJ databases">
        <authorList>
            <person name="Varghese N."/>
            <person name="Submissions S."/>
        </authorList>
    </citation>
    <scope>NUCLEOTIDE SEQUENCE [LARGE SCALE GENOMIC DNA]</scope>
    <source>
        <strain evidence="4">DSM 3384</strain>
    </source>
</reference>
<evidence type="ECO:0000313" key="3">
    <source>
        <dbReference type="EMBL" id="SDU43492.1"/>
    </source>
</evidence>
<dbReference type="RefSeq" id="WP_014959176.1">
    <property type="nucleotide sequence ID" value="NZ_FNLL01000008.1"/>
</dbReference>
<dbReference type="Pfam" id="PF03548">
    <property type="entry name" value="LolA"/>
    <property type="match status" value="1"/>
</dbReference>
<keyword evidence="3" id="KW-0449">Lipoprotein</keyword>
<keyword evidence="4" id="KW-1185">Reference proteome</keyword>
<dbReference type="SUPFAM" id="SSF89392">
    <property type="entry name" value="Prokaryotic lipoproteins and lipoprotein localization factors"/>
    <property type="match status" value="1"/>
</dbReference>
<dbReference type="Gene3D" id="2.50.20.10">
    <property type="entry name" value="Lipoprotein localisation LolA/LolB/LppX"/>
    <property type="match status" value="1"/>
</dbReference>
<organism evidence="3 4">
    <name type="scientific">Desulfobacula phenolica</name>
    <dbReference type="NCBI Taxonomy" id="90732"/>
    <lineage>
        <taxon>Bacteria</taxon>
        <taxon>Pseudomonadati</taxon>
        <taxon>Thermodesulfobacteriota</taxon>
        <taxon>Desulfobacteria</taxon>
        <taxon>Desulfobacterales</taxon>
        <taxon>Desulfobacteraceae</taxon>
        <taxon>Desulfobacula</taxon>
    </lineage>
</organism>
<proteinExistence type="predicted"/>
<protein>
    <submittedName>
        <fullName evidence="3">Outer membrane lipoprotein-sorting protein</fullName>
    </submittedName>
</protein>
<dbReference type="EMBL" id="FNLL01000008">
    <property type="protein sequence ID" value="SDU43492.1"/>
    <property type="molecule type" value="Genomic_DNA"/>
</dbReference>